<dbReference type="Pfam" id="PF00795">
    <property type="entry name" value="CN_hydrolase"/>
    <property type="match status" value="1"/>
</dbReference>
<keyword evidence="7 9" id="KW-0472">Membrane</keyword>
<comment type="function">
    <text evidence="9">Catalyzes the phospholipid dependent N-acylation of the N-terminal cysteine of apolipoprotein, the last step in lipoprotein maturation.</text>
</comment>
<proteinExistence type="inferred from homology"/>
<dbReference type="CDD" id="cd07571">
    <property type="entry name" value="ALP_N-acyl_transferase"/>
    <property type="match status" value="1"/>
</dbReference>
<evidence type="ECO:0000313" key="12">
    <source>
        <dbReference type="Proteomes" id="UP000777002"/>
    </source>
</evidence>
<feature type="transmembrane region" description="Helical" evidence="9">
    <location>
        <begin position="59"/>
        <end position="79"/>
    </location>
</feature>
<feature type="transmembrane region" description="Helical" evidence="9">
    <location>
        <begin position="122"/>
        <end position="139"/>
    </location>
</feature>
<dbReference type="InterPro" id="IPR036526">
    <property type="entry name" value="C-N_Hydrolase_sf"/>
</dbReference>
<comment type="similarity">
    <text evidence="2 9">Belongs to the CN hydrolase family. Apolipoprotein N-acyltransferase subfamily.</text>
</comment>
<feature type="transmembrane region" description="Helical" evidence="9">
    <location>
        <begin position="159"/>
        <end position="187"/>
    </location>
</feature>
<dbReference type="InterPro" id="IPR004563">
    <property type="entry name" value="Apolipo_AcylTrfase"/>
</dbReference>
<evidence type="ECO:0000256" key="9">
    <source>
        <dbReference type="HAMAP-Rule" id="MF_01148"/>
    </source>
</evidence>
<feature type="transmembrane region" description="Helical" evidence="9">
    <location>
        <begin position="91"/>
        <end position="115"/>
    </location>
</feature>
<keyword evidence="6 9" id="KW-1133">Transmembrane helix</keyword>
<comment type="subcellular location">
    <subcellularLocation>
        <location evidence="1 9">Cell membrane</location>
        <topology evidence="1 9">Multi-pass membrane protein</topology>
    </subcellularLocation>
</comment>
<dbReference type="Proteomes" id="UP000777002">
    <property type="component" value="Unassembled WGS sequence"/>
</dbReference>
<evidence type="ECO:0000256" key="4">
    <source>
        <dbReference type="ARBA" id="ARBA00022679"/>
    </source>
</evidence>
<feature type="transmembrane region" description="Helical" evidence="9">
    <location>
        <begin position="12"/>
        <end position="30"/>
    </location>
</feature>
<name>A0ABS2GSB7_9BURK</name>
<keyword evidence="8 9" id="KW-0012">Acyltransferase</keyword>
<dbReference type="SUPFAM" id="SSF56317">
    <property type="entry name" value="Carbon-nitrogen hydrolase"/>
    <property type="match status" value="1"/>
</dbReference>
<keyword evidence="5 9" id="KW-0812">Transmembrane</keyword>
<organism evidence="11 12">
    <name type="scientific">Parasutterella secunda</name>
    <dbReference type="NCBI Taxonomy" id="626947"/>
    <lineage>
        <taxon>Bacteria</taxon>
        <taxon>Pseudomonadati</taxon>
        <taxon>Pseudomonadota</taxon>
        <taxon>Betaproteobacteria</taxon>
        <taxon>Burkholderiales</taxon>
        <taxon>Sutterellaceae</taxon>
        <taxon>Parasutterella</taxon>
    </lineage>
</organism>
<evidence type="ECO:0000256" key="7">
    <source>
        <dbReference type="ARBA" id="ARBA00023136"/>
    </source>
</evidence>
<evidence type="ECO:0000313" key="11">
    <source>
        <dbReference type="EMBL" id="MBM6928081.1"/>
    </source>
</evidence>
<evidence type="ECO:0000259" key="10">
    <source>
        <dbReference type="PROSITE" id="PS50263"/>
    </source>
</evidence>
<evidence type="ECO:0000256" key="3">
    <source>
        <dbReference type="ARBA" id="ARBA00022475"/>
    </source>
</evidence>
<comment type="caution">
    <text evidence="11">The sequence shown here is derived from an EMBL/GenBank/DDBJ whole genome shotgun (WGS) entry which is preliminary data.</text>
</comment>
<evidence type="ECO:0000256" key="2">
    <source>
        <dbReference type="ARBA" id="ARBA00010065"/>
    </source>
</evidence>
<keyword evidence="3 9" id="KW-1003">Cell membrane</keyword>
<feature type="transmembrane region" description="Helical" evidence="9">
    <location>
        <begin position="194"/>
        <end position="213"/>
    </location>
</feature>
<evidence type="ECO:0000256" key="5">
    <source>
        <dbReference type="ARBA" id="ARBA00022692"/>
    </source>
</evidence>
<dbReference type="EC" id="2.3.1.269" evidence="9"/>
<dbReference type="PANTHER" id="PTHR38686:SF1">
    <property type="entry name" value="APOLIPOPROTEIN N-ACYLTRANSFERASE"/>
    <property type="match status" value="1"/>
</dbReference>
<comment type="catalytic activity">
    <reaction evidence="9">
        <text>N-terminal S-1,2-diacyl-sn-glyceryl-L-cysteinyl-[lipoprotein] + a glycerophospholipid = N-acyl-S-1,2-diacyl-sn-glyceryl-L-cysteinyl-[lipoprotein] + a 2-acyl-sn-glycero-3-phospholipid + H(+)</text>
        <dbReference type="Rhea" id="RHEA:48228"/>
        <dbReference type="Rhea" id="RHEA-COMP:14681"/>
        <dbReference type="Rhea" id="RHEA-COMP:14684"/>
        <dbReference type="ChEBI" id="CHEBI:15378"/>
        <dbReference type="ChEBI" id="CHEBI:136912"/>
        <dbReference type="ChEBI" id="CHEBI:140656"/>
        <dbReference type="ChEBI" id="CHEBI:140657"/>
        <dbReference type="ChEBI" id="CHEBI:140660"/>
        <dbReference type="EC" id="2.3.1.269"/>
    </reaction>
</comment>
<dbReference type="HAMAP" id="MF_01148">
    <property type="entry name" value="Lnt"/>
    <property type="match status" value="1"/>
</dbReference>
<keyword evidence="4 9" id="KW-0808">Transferase</keyword>
<feature type="transmembrane region" description="Helical" evidence="9">
    <location>
        <begin position="36"/>
        <end position="52"/>
    </location>
</feature>
<sequence length="511" mass="57392">MMLLSPTQKYYLYRLVLSFASGVSLASAFAPANEPMFAFAALIVIFYLVSVSEKVSHAALWSMAFGFGWFVSGINWVYFSMYHYGYMPLEWTYVTTSVFSLALALFPTAAFVLVVKFIPNPILRMALALPAAFTFFEWLRGWVLTGFPWLNPAYTMIDWPFAGLAPFIGSFGVLLGMSTVAGLLAAIWTLRGNWIYIASCVITIFSILLLSMAGKEIVWSEPAGDINVRLVQPNLEPRLLQQSMSERFDEIYFYLDNVSVERTAVDAVILPESAYPLAWQQFPKAQQDRLINWVKTENKSLLFNAFWLEEGRYSNAAIALDPQGEMSLYKKRHLVPFGEFVPWGFRWFIDSMRIPMTDLARGETSALTMNFAGHTAAVNLCYENLFGSEWIEAWSGASPELLINLSNLKWFGPEKASAQHLQISQMRALETARPVLSVTNSGSTALVNEHGQIVKSLATDIEATLDVKVTTMKGEATPFVKWGNWPAVLLSILMLLGAFICTFAEKRRQKD</sequence>
<dbReference type="RefSeq" id="WP_205049676.1">
    <property type="nucleotide sequence ID" value="NZ_JACJKX010000002.1"/>
</dbReference>
<dbReference type="InterPro" id="IPR045378">
    <property type="entry name" value="LNT_N"/>
</dbReference>
<keyword evidence="12" id="KW-1185">Reference proteome</keyword>
<dbReference type="PROSITE" id="PS50263">
    <property type="entry name" value="CN_HYDROLASE"/>
    <property type="match status" value="1"/>
</dbReference>
<feature type="transmembrane region" description="Helical" evidence="9">
    <location>
        <begin position="482"/>
        <end position="504"/>
    </location>
</feature>
<dbReference type="PANTHER" id="PTHR38686">
    <property type="entry name" value="APOLIPOPROTEIN N-ACYLTRANSFERASE"/>
    <property type="match status" value="1"/>
</dbReference>
<feature type="domain" description="CN hydrolase" evidence="10">
    <location>
        <begin position="228"/>
        <end position="471"/>
    </location>
</feature>
<dbReference type="EMBL" id="JACJKX010000002">
    <property type="protein sequence ID" value="MBM6928081.1"/>
    <property type="molecule type" value="Genomic_DNA"/>
</dbReference>
<reference evidence="11 12" key="1">
    <citation type="journal article" date="2021" name="Sci. Rep.">
        <title>The distribution of antibiotic resistance genes in chicken gut microbiota commensals.</title>
        <authorList>
            <person name="Juricova H."/>
            <person name="Matiasovicova J."/>
            <person name="Kubasova T."/>
            <person name="Cejkova D."/>
            <person name="Rychlik I."/>
        </authorList>
    </citation>
    <scope>NUCLEOTIDE SEQUENCE [LARGE SCALE GENOMIC DNA]</scope>
    <source>
        <strain evidence="11 12">An562</strain>
    </source>
</reference>
<dbReference type="NCBIfam" id="TIGR00546">
    <property type="entry name" value="lnt"/>
    <property type="match status" value="1"/>
</dbReference>
<gene>
    <name evidence="9 11" type="primary">lnt</name>
    <name evidence="11" type="ORF">H5985_02180</name>
</gene>
<evidence type="ECO:0000256" key="1">
    <source>
        <dbReference type="ARBA" id="ARBA00004651"/>
    </source>
</evidence>
<comment type="pathway">
    <text evidence="9">Protein modification; lipoprotein biosynthesis (N-acyl transfer).</text>
</comment>
<protein>
    <recommendedName>
        <fullName evidence="9">Apolipoprotein N-acyltransferase</fullName>
        <shortName evidence="9">ALP N-acyltransferase</shortName>
        <ecNumber evidence="9">2.3.1.269</ecNumber>
    </recommendedName>
</protein>
<dbReference type="InterPro" id="IPR003010">
    <property type="entry name" value="C-N_Hydrolase"/>
</dbReference>
<evidence type="ECO:0000256" key="6">
    <source>
        <dbReference type="ARBA" id="ARBA00022989"/>
    </source>
</evidence>
<accession>A0ABS2GSB7</accession>
<dbReference type="Pfam" id="PF20154">
    <property type="entry name" value="LNT_N"/>
    <property type="match status" value="1"/>
</dbReference>
<dbReference type="Gene3D" id="3.60.110.10">
    <property type="entry name" value="Carbon-nitrogen hydrolase"/>
    <property type="match status" value="1"/>
</dbReference>
<evidence type="ECO:0000256" key="8">
    <source>
        <dbReference type="ARBA" id="ARBA00023315"/>
    </source>
</evidence>